<protein>
    <submittedName>
        <fullName evidence="1">Uncharacterized protein</fullName>
    </submittedName>
</protein>
<reference evidence="1" key="1">
    <citation type="submission" date="2022-10" db="EMBL/GenBank/DDBJ databases">
        <title>Chitinophaga sp. nov., isolated from soil.</title>
        <authorList>
            <person name="Jeon C.O."/>
        </authorList>
    </citation>
    <scope>NUCLEOTIDE SEQUENCE</scope>
    <source>
        <strain evidence="1">R8</strain>
    </source>
</reference>
<proteinExistence type="predicted"/>
<dbReference type="RefSeq" id="WP_264282201.1">
    <property type="nucleotide sequence ID" value="NZ_CP107006.1"/>
</dbReference>
<accession>A0ABY6J3P1</accession>
<gene>
    <name evidence="1" type="ORF">MKQ68_04135</name>
</gene>
<name>A0ABY6J3P1_9BACT</name>
<dbReference type="Proteomes" id="UP001162741">
    <property type="component" value="Chromosome"/>
</dbReference>
<evidence type="ECO:0000313" key="1">
    <source>
        <dbReference type="EMBL" id="UYQ94280.1"/>
    </source>
</evidence>
<organism evidence="1 2">
    <name type="scientific">Chitinophaga horti</name>
    <dbReference type="NCBI Taxonomy" id="2920382"/>
    <lineage>
        <taxon>Bacteria</taxon>
        <taxon>Pseudomonadati</taxon>
        <taxon>Bacteroidota</taxon>
        <taxon>Chitinophagia</taxon>
        <taxon>Chitinophagales</taxon>
        <taxon>Chitinophagaceae</taxon>
        <taxon>Chitinophaga</taxon>
    </lineage>
</organism>
<evidence type="ECO:0000313" key="2">
    <source>
        <dbReference type="Proteomes" id="UP001162741"/>
    </source>
</evidence>
<keyword evidence="2" id="KW-1185">Reference proteome</keyword>
<sequence>MEWVAIKTGHESQTTPTPEMEMFAGLAKAGFHLEMMRRNVNPATVEYFYFHPTLHIQVHEVQEPEGGSSQFFIFYSDGRTVFVKQAAQLFQKLSVPVH</sequence>
<dbReference type="EMBL" id="CP107006">
    <property type="protein sequence ID" value="UYQ94280.1"/>
    <property type="molecule type" value="Genomic_DNA"/>
</dbReference>